<keyword evidence="1 3" id="KW-0269">Exonuclease</keyword>
<dbReference type="Proteomes" id="UP001196408">
    <property type="component" value="Unassembled WGS sequence"/>
</dbReference>
<dbReference type="Proteomes" id="UP001197492">
    <property type="component" value="Unassembled WGS sequence"/>
</dbReference>
<gene>
    <name evidence="3" type="ORF">KSV97_00140</name>
    <name evidence="4" type="ORF">KSW06_00210</name>
</gene>
<dbReference type="Pfam" id="PF00929">
    <property type="entry name" value="RNase_T"/>
    <property type="match status" value="1"/>
</dbReference>
<dbReference type="GO" id="GO:0003677">
    <property type="term" value="F:DNA binding"/>
    <property type="evidence" value="ECO:0007669"/>
    <property type="project" value="InterPro"/>
</dbReference>
<accession>A0AAW4MNT5</accession>
<dbReference type="RefSeq" id="WP_217746805.1">
    <property type="nucleotide sequence ID" value="NZ_JAHOEB010000001.1"/>
</dbReference>
<dbReference type="GO" id="GO:0008408">
    <property type="term" value="F:3'-5' exonuclease activity"/>
    <property type="evidence" value="ECO:0007669"/>
    <property type="project" value="TreeGrafter"/>
</dbReference>
<evidence type="ECO:0000259" key="2">
    <source>
        <dbReference type="SMART" id="SM00479"/>
    </source>
</evidence>
<dbReference type="SMART" id="SM00479">
    <property type="entry name" value="EXOIII"/>
    <property type="match status" value="1"/>
</dbReference>
<keyword evidence="1 3" id="KW-0378">Hydrolase</keyword>
<evidence type="ECO:0000313" key="3">
    <source>
        <dbReference type="EMBL" id="MBV3381661.1"/>
    </source>
</evidence>
<dbReference type="PANTHER" id="PTHR30231:SF41">
    <property type="entry name" value="DNA POLYMERASE III SUBUNIT EPSILON"/>
    <property type="match status" value="1"/>
</dbReference>
<sequence>MREISKSKIEYPDTYIVVDIEATGLNPETERLIEVAAIKYVNHKEVARFSELINPLRDQLPVDLLDKDKTIYISDFIENLTGISNRMLHDARGEKDVLREYIKFIGNDVIIGHNVRFDIRFIYDALLRDYGVLFQNDYIDTLQIARKLLHEDLKRYRLKDLADHYHIDYSHAHRAVNDCEITHDVYEMMMEDIFNNFGTIENYRKKRKNKK</sequence>
<comment type="caution">
    <text evidence="3">The sequence shown here is derived from an EMBL/GenBank/DDBJ whole genome shotgun (WGS) entry which is preliminary data.</text>
</comment>
<dbReference type="InterPro" id="IPR013520">
    <property type="entry name" value="Ribonucl_H"/>
</dbReference>
<reference evidence="3 6" key="1">
    <citation type="submission" date="2021-06" db="EMBL/GenBank/DDBJ databases">
        <title>Collection of gut derived symbiotic bacterial strains cultured from healthy donors.</title>
        <authorList>
            <person name="Lin H."/>
            <person name="Littmann E."/>
            <person name="Pamer E.G."/>
        </authorList>
    </citation>
    <scope>NUCLEOTIDE SEQUENCE</scope>
    <source>
        <strain evidence="4 6">MSK.21.70</strain>
        <strain evidence="3">MSK.21.82</strain>
    </source>
</reference>
<dbReference type="AlphaFoldDB" id="A0AAW4MNT5"/>
<feature type="domain" description="Exonuclease" evidence="2">
    <location>
        <begin position="14"/>
        <end position="195"/>
    </location>
</feature>
<keyword evidence="1 3" id="KW-0540">Nuclease</keyword>
<protein>
    <submittedName>
        <fullName evidence="3">3'-5' exonuclease</fullName>
    </submittedName>
</protein>
<dbReference type="EMBL" id="JAHOEL010000001">
    <property type="protein sequence ID" value="MBV3391703.1"/>
    <property type="molecule type" value="Genomic_DNA"/>
</dbReference>
<dbReference type="CDD" id="cd06127">
    <property type="entry name" value="DEDDh"/>
    <property type="match status" value="1"/>
</dbReference>
<dbReference type="FunFam" id="3.30.420.10:FF:000045">
    <property type="entry name" value="3'-5' exonuclease DinG"/>
    <property type="match status" value="1"/>
</dbReference>
<proteinExistence type="predicted"/>
<dbReference type="NCBIfam" id="TIGR00573">
    <property type="entry name" value="dnaq"/>
    <property type="match status" value="1"/>
</dbReference>
<dbReference type="InterPro" id="IPR006054">
    <property type="entry name" value="DnaQ"/>
</dbReference>
<name>A0AAW4MNT5_9FIRM</name>
<organism evidence="3 5">
    <name type="scientific">Catenibacterium mitsuokai</name>
    <dbReference type="NCBI Taxonomy" id="100886"/>
    <lineage>
        <taxon>Bacteria</taxon>
        <taxon>Bacillati</taxon>
        <taxon>Bacillota</taxon>
        <taxon>Erysipelotrichia</taxon>
        <taxon>Erysipelotrichales</taxon>
        <taxon>Coprobacillaceae</taxon>
        <taxon>Catenibacterium</taxon>
    </lineage>
</organism>
<dbReference type="GO" id="GO:0045004">
    <property type="term" value="P:DNA replication proofreading"/>
    <property type="evidence" value="ECO:0007669"/>
    <property type="project" value="TreeGrafter"/>
</dbReference>
<evidence type="ECO:0000256" key="1">
    <source>
        <dbReference type="ARBA" id="ARBA00022839"/>
    </source>
</evidence>
<keyword evidence="6" id="KW-1185">Reference proteome</keyword>
<evidence type="ECO:0000313" key="4">
    <source>
        <dbReference type="EMBL" id="MBV3391703.1"/>
    </source>
</evidence>
<dbReference type="GO" id="GO:0005829">
    <property type="term" value="C:cytosol"/>
    <property type="evidence" value="ECO:0007669"/>
    <property type="project" value="TreeGrafter"/>
</dbReference>
<evidence type="ECO:0000313" key="6">
    <source>
        <dbReference type="Proteomes" id="UP001197492"/>
    </source>
</evidence>
<dbReference type="EMBL" id="JAHOEF010000001">
    <property type="protein sequence ID" value="MBV3381661.1"/>
    <property type="molecule type" value="Genomic_DNA"/>
</dbReference>
<dbReference type="PANTHER" id="PTHR30231">
    <property type="entry name" value="DNA POLYMERASE III SUBUNIT EPSILON"/>
    <property type="match status" value="1"/>
</dbReference>
<evidence type="ECO:0000313" key="5">
    <source>
        <dbReference type="Proteomes" id="UP001196408"/>
    </source>
</evidence>
<dbReference type="GO" id="GO:0003887">
    <property type="term" value="F:DNA-directed DNA polymerase activity"/>
    <property type="evidence" value="ECO:0007669"/>
    <property type="project" value="InterPro"/>
</dbReference>